<feature type="domain" description="RING-type" evidence="3">
    <location>
        <begin position="10"/>
        <end position="56"/>
    </location>
</feature>
<evidence type="ECO:0000256" key="1">
    <source>
        <dbReference type="PROSITE-ProRule" id="PRU00175"/>
    </source>
</evidence>
<feature type="compositionally biased region" description="Polar residues" evidence="2">
    <location>
        <begin position="362"/>
        <end position="373"/>
    </location>
</feature>
<protein>
    <recommendedName>
        <fullName evidence="3">RING-type domain-containing protein</fullName>
    </recommendedName>
</protein>
<feature type="compositionally biased region" description="Polar residues" evidence="2">
    <location>
        <begin position="264"/>
        <end position="300"/>
    </location>
</feature>
<accession>A0A5C3QDY9</accession>
<dbReference type="Gene3D" id="3.30.40.10">
    <property type="entry name" value="Zinc/RING finger domain, C3HC4 (zinc finger)"/>
    <property type="match status" value="1"/>
</dbReference>
<evidence type="ECO:0000259" key="3">
    <source>
        <dbReference type="PROSITE" id="PS50089"/>
    </source>
</evidence>
<feature type="compositionally biased region" description="Basic and acidic residues" evidence="2">
    <location>
        <begin position="382"/>
        <end position="396"/>
    </location>
</feature>
<keyword evidence="1" id="KW-0862">Zinc</keyword>
<dbReference type="OrthoDB" id="6105938at2759"/>
<keyword evidence="1" id="KW-0479">Metal-binding</keyword>
<keyword evidence="1" id="KW-0863">Zinc-finger</keyword>
<sequence>MLTLSPGSTCDVCAEEYGPLCQPHSIPCGHVLCRNCCKNIVEKTPSRLQTVCPFCREQFASDSVRLIRTDFTTSGYSTPRFIPGSGCDDEMISDAFSRKVNSALSADGGRTRSEVRRLEDKVAKVAAKKCSVEEVSTLHRELDNWLKFTADPTYAGQMSSLHLSALLLRAILVNHVAHSEASKLSKSVEADLKARLDDSEAANGKLDSENKKCKLKYEARSSECQSLRSELSRFKALSSTLGTSSASASASAASDARRATSVSPTPTVGHGTSSSSHNPAVTPLSRFTSTHSRSMSAQMRSVTPSPTSSRSYTPAPPSITRTYTPAPPSRAKTPGPSSHYAHHAPAQSPPVTPTAPPRTRRMSLSNPFGSSASAAPKISRSTSEEKPDMHHMHERWTPPARSASRAAIY</sequence>
<keyword evidence="5" id="KW-1185">Reference proteome</keyword>
<dbReference type="InterPro" id="IPR001841">
    <property type="entry name" value="Znf_RING"/>
</dbReference>
<evidence type="ECO:0000313" key="4">
    <source>
        <dbReference type="EMBL" id="TFL00263.1"/>
    </source>
</evidence>
<dbReference type="GO" id="GO:0008270">
    <property type="term" value="F:zinc ion binding"/>
    <property type="evidence" value="ECO:0007669"/>
    <property type="project" value="UniProtKB-KW"/>
</dbReference>
<feature type="region of interest" description="Disordered" evidence="2">
    <location>
        <begin position="245"/>
        <end position="409"/>
    </location>
</feature>
<dbReference type="InterPro" id="IPR013083">
    <property type="entry name" value="Znf_RING/FYVE/PHD"/>
</dbReference>
<dbReference type="Proteomes" id="UP000305067">
    <property type="component" value="Unassembled WGS sequence"/>
</dbReference>
<proteinExistence type="predicted"/>
<gene>
    <name evidence="4" type="ORF">BDV98DRAFT_594062</name>
</gene>
<evidence type="ECO:0000313" key="5">
    <source>
        <dbReference type="Proteomes" id="UP000305067"/>
    </source>
</evidence>
<dbReference type="EMBL" id="ML178829">
    <property type="protein sequence ID" value="TFL00263.1"/>
    <property type="molecule type" value="Genomic_DNA"/>
</dbReference>
<feature type="compositionally biased region" description="Pro residues" evidence="2">
    <location>
        <begin position="347"/>
        <end position="356"/>
    </location>
</feature>
<evidence type="ECO:0000256" key="2">
    <source>
        <dbReference type="SAM" id="MobiDB-lite"/>
    </source>
</evidence>
<dbReference type="SUPFAM" id="SSF57850">
    <property type="entry name" value="RING/U-box"/>
    <property type="match status" value="1"/>
</dbReference>
<feature type="compositionally biased region" description="Low complexity" evidence="2">
    <location>
        <begin position="245"/>
        <end position="263"/>
    </location>
</feature>
<name>A0A5C3QDY9_9AGAR</name>
<dbReference type="AlphaFoldDB" id="A0A5C3QDY9"/>
<organism evidence="4 5">
    <name type="scientific">Pterulicium gracile</name>
    <dbReference type="NCBI Taxonomy" id="1884261"/>
    <lineage>
        <taxon>Eukaryota</taxon>
        <taxon>Fungi</taxon>
        <taxon>Dikarya</taxon>
        <taxon>Basidiomycota</taxon>
        <taxon>Agaricomycotina</taxon>
        <taxon>Agaricomycetes</taxon>
        <taxon>Agaricomycetidae</taxon>
        <taxon>Agaricales</taxon>
        <taxon>Pleurotineae</taxon>
        <taxon>Pterulaceae</taxon>
        <taxon>Pterulicium</taxon>
    </lineage>
</organism>
<dbReference type="PROSITE" id="PS50089">
    <property type="entry name" value="ZF_RING_2"/>
    <property type="match status" value="1"/>
</dbReference>
<dbReference type="STRING" id="1884261.A0A5C3QDY9"/>
<feature type="compositionally biased region" description="Low complexity" evidence="2">
    <location>
        <begin position="301"/>
        <end position="313"/>
    </location>
</feature>
<reference evidence="4 5" key="1">
    <citation type="journal article" date="2019" name="Nat. Ecol. Evol.">
        <title>Megaphylogeny resolves global patterns of mushroom evolution.</title>
        <authorList>
            <person name="Varga T."/>
            <person name="Krizsan K."/>
            <person name="Foldi C."/>
            <person name="Dima B."/>
            <person name="Sanchez-Garcia M."/>
            <person name="Sanchez-Ramirez S."/>
            <person name="Szollosi G.J."/>
            <person name="Szarkandi J.G."/>
            <person name="Papp V."/>
            <person name="Albert L."/>
            <person name="Andreopoulos W."/>
            <person name="Angelini C."/>
            <person name="Antonin V."/>
            <person name="Barry K.W."/>
            <person name="Bougher N.L."/>
            <person name="Buchanan P."/>
            <person name="Buyck B."/>
            <person name="Bense V."/>
            <person name="Catcheside P."/>
            <person name="Chovatia M."/>
            <person name="Cooper J."/>
            <person name="Damon W."/>
            <person name="Desjardin D."/>
            <person name="Finy P."/>
            <person name="Geml J."/>
            <person name="Haridas S."/>
            <person name="Hughes K."/>
            <person name="Justo A."/>
            <person name="Karasinski D."/>
            <person name="Kautmanova I."/>
            <person name="Kiss B."/>
            <person name="Kocsube S."/>
            <person name="Kotiranta H."/>
            <person name="LaButti K.M."/>
            <person name="Lechner B.E."/>
            <person name="Liimatainen K."/>
            <person name="Lipzen A."/>
            <person name="Lukacs Z."/>
            <person name="Mihaltcheva S."/>
            <person name="Morgado L.N."/>
            <person name="Niskanen T."/>
            <person name="Noordeloos M.E."/>
            <person name="Ohm R.A."/>
            <person name="Ortiz-Santana B."/>
            <person name="Ovrebo C."/>
            <person name="Racz N."/>
            <person name="Riley R."/>
            <person name="Savchenko A."/>
            <person name="Shiryaev A."/>
            <person name="Soop K."/>
            <person name="Spirin V."/>
            <person name="Szebenyi C."/>
            <person name="Tomsovsky M."/>
            <person name="Tulloss R.E."/>
            <person name="Uehling J."/>
            <person name="Grigoriev I.V."/>
            <person name="Vagvolgyi C."/>
            <person name="Papp T."/>
            <person name="Martin F.M."/>
            <person name="Miettinen O."/>
            <person name="Hibbett D.S."/>
            <person name="Nagy L.G."/>
        </authorList>
    </citation>
    <scope>NUCLEOTIDE SEQUENCE [LARGE SCALE GENOMIC DNA]</scope>
    <source>
        <strain evidence="4 5">CBS 309.79</strain>
    </source>
</reference>